<proteinExistence type="predicted"/>
<feature type="chain" id="PRO_5010586463" description="Lipoprotein" evidence="1">
    <location>
        <begin position="24"/>
        <end position="195"/>
    </location>
</feature>
<feature type="signal peptide" evidence="1">
    <location>
        <begin position="1"/>
        <end position="23"/>
    </location>
</feature>
<dbReference type="AlphaFoldDB" id="A0A1T4VPF0"/>
<name>A0A1T4VPF0_9GAMM</name>
<sequence>MSKLRYIKKISSVMALSCFVTLAGCSSSTPTSDIGVYLSEDVQDFYGYCPTLEVDIAGLTKAEEKRLSSYDVDKYFAPPEQFRKSLGAVTAKFSDKDMVGKVLPSGDGIWDKWKDKGVTHLAIIANLPLIGTVKDVQADPRKLIIDLNESFISPGSHYIVISGSGVIEVRNEPSDVKTVKISGVEKAKKKDKTDK</sequence>
<keyword evidence="1" id="KW-0732">Signal</keyword>
<keyword evidence="3" id="KW-1185">Reference proteome</keyword>
<evidence type="ECO:0000256" key="1">
    <source>
        <dbReference type="SAM" id="SignalP"/>
    </source>
</evidence>
<dbReference type="PROSITE" id="PS51257">
    <property type="entry name" value="PROKAR_LIPOPROTEIN"/>
    <property type="match status" value="1"/>
</dbReference>
<evidence type="ECO:0000313" key="3">
    <source>
        <dbReference type="Proteomes" id="UP000242432"/>
    </source>
</evidence>
<evidence type="ECO:0000313" key="2">
    <source>
        <dbReference type="EMBL" id="SKA66738.1"/>
    </source>
</evidence>
<accession>A0A1T4VPF0</accession>
<reference evidence="3" key="1">
    <citation type="submission" date="2017-02" db="EMBL/GenBank/DDBJ databases">
        <authorList>
            <person name="Varghese N."/>
            <person name="Submissions S."/>
        </authorList>
    </citation>
    <scope>NUCLEOTIDE SEQUENCE [LARGE SCALE GENOMIC DNA]</scope>
    <source>
        <strain evidence="3">DSM 3072</strain>
    </source>
</reference>
<gene>
    <name evidence="2" type="ORF">SAMN02745213_01861</name>
</gene>
<protein>
    <recommendedName>
        <fullName evidence="4">Lipoprotein</fullName>
    </recommendedName>
</protein>
<dbReference type="EMBL" id="FUXX01000037">
    <property type="protein sequence ID" value="SKA66738.1"/>
    <property type="molecule type" value="Genomic_DNA"/>
</dbReference>
<dbReference type="STRING" id="83771.SAMN02910357_01861"/>
<evidence type="ECO:0008006" key="4">
    <source>
        <dbReference type="Google" id="ProtNLM"/>
    </source>
</evidence>
<organism evidence="2 3">
    <name type="scientific">Succinivibrio dextrinosolvens DSM 3072</name>
    <dbReference type="NCBI Taxonomy" id="1123324"/>
    <lineage>
        <taxon>Bacteria</taxon>
        <taxon>Pseudomonadati</taxon>
        <taxon>Pseudomonadota</taxon>
        <taxon>Gammaproteobacteria</taxon>
        <taxon>Aeromonadales</taxon>
        <taxon>Succinivibrionaceae</taxon>
        <taxon>Succinivibrio</taxon>
    </lineage>
</organism>
<dbReference type="Proteomes" id="UP000242432">
    <property type="component" value="Unassembled WGS sequence"/>
</dbReference>